<dbReference type="AlphaFoldDB" id="A0A2N6K2K0"/>
<dbReference type="SUPFAM" id="SSF53448">
    <property type="entry name" value="Nucleotide-diphospho-sugar transferases"/>
    <property type="match status" value="1"/>
</dbReference>
<keyword evidence="2" id="KW-0808">Transferase</keyword>
<dbReference type="InterPro" id="IPR025877">
    <property type="entry name" value="MobA-like_NTP_Trfase"/>
</dbReference>
<dbReference type="InterPro" id="IPR029044">
    <property type="entry name" value="Nucleotide-diphossugar_trans"/>
</dbReference>
<dbReference type="PANTHER" id="PTHR43777">
    <property type="entry name" value="MOLYBDENUM COFACTOR CYTIDYLYLTRANSFERASE"/>
    <property type="match status" value="1"/>
</dbReference>
<dbReference type="PANTHER" id="PTHR43777:SF1">
    <property type="entry name" value="MOLYBDENUM COFACTOR CYTIDYLYLTRANSFERASE"/>
    <property type="match status" value="1"/>
</dbReference>
<evidence type="ECO:0000313" key="3">
    <source>
        <dbReference type="Proteomes" id="UP000235036"/>
    </source>
</evidence>
<gene>
    <name evidence="2" type="ORF">CEN44_13315</name>
</gene>
<feature type="domain" description="MobA-like NTP transferase" evidence="1">
    <location>
        <begin position="15"/>
        <end position="172"/>
    </location>
</feature>
<proteinExistence type="predicted"/>
<accession>A0A2N6K2K0</accession>
<dbReference type="Proteomes" id="UP000235036">
    <property type="component" value="Unassembled WGS sequence"/>
</dbReference>
<reference evidence="2 3" key="1">
    <citation type="submission" date="2017-08" db="EMBL/GenBank/DDBJ databases">
        <title>Genomes of Fischerella (Mastigocladus) sp. strains.</title>
        <authorList>
            <person name="Miller S.R."/>
        </authorList>
    </citation>
    <scope>NUCLEOTIDE SEQUENCE [LARGE SCALE GENOMIC DNA]</scope>
    <source>
        <strain evidence="2 3">CCMEE 5323</strain>
    </source>
</reference>
<dbReference type="EMBL" id="NRQW01000287">
    <property type="protein sequence ID" value="PLZ89362.1"/>
    <property type="molecule type" value="Genomic_DNA"/>
</dbReference>
<keyword evidence="3" id="KW-1185">Reference proteome</keyword>
<dbReference type="Pfam" id="PF12804">
    <property type="entry name" value="NTP_transf_3"/>
    <property type="match status" value="1"/>
</dbReference>
<dbReference type="RefSeq" id="WP_016869620.1">
    <property type="nucleotide sequence ID" value="NZ_CAWNVR010000386.1"/>
</dbReference>
<evidence type="ECO:0000313" key="2">
    <source>
        <dbReference type="EMBL" id="PLZ89362.1"/>
    </source>
</evidence>
<protein>
    <submittedName>
        <fullName evidence="2">Nucleotidyltransferase family protein</fullName>
    </submittedName>
</protein>
<organism evidence="2 3">
    <name type="scientific">Fischerella muscicola CCMEE 5323</name>
    <dbReference type="NCBI Taxonomy" id="2019572"/>
    <lineage>
        <taxon>Bacteria</taxon>
        <taxon>Bacillati</taxon>
        <taxon>Cyanobacteriota</taxon>
        <taxon>Cyanophyceae</taxon>
        <taxon>Nostocales</taxon>
        <taxon>Hapalosiphonaceae</taxon>
        <taxon>Fischerella</taxon>
    </lineage>
</organism>
<name>A0A2N6K2K0_FISMU</name>
<dbReference type="Gene3D" id="3.90.550.10">
    <property type="entry name" value="Spore Coat Polysaccharide Biosynthesis Protein SpsA, Chain A"/>
    <property type="match status" value="1"/>
</dbReference>
<comment type="caution">
    <text evidence="2">The sequence shown here is derived from an EMBL/GenBank/DDBJ whole genome shotgun (WGS) entry which is preliminary data.</text>
</comment>
<sequence>MALVVNADVHNQQFAIILAAGTSTRMGTCKTTLPWCEGKTLLTYQLEQWLLAGFTPVVVLGSHNHHRQSDCPPGSLVVINPDASAGKTTSILAGLQKIPTDVEIIAVSAVDQPRKLQIYQQLLQAHKYHSALITAPIYKSKIGHPLLFAKEMRVNLENISEATLGLRQLIQEFYSLICKVDFDDPTVILDINTLSEYLKAAIAFLNHS</sequence>
<dbReference type="GO" id="GO:0016779">
    <property type="term" value="F:nucleotidyltransferase activity"/>
    <property type="evidence" value="ECO:0007669"/>
    <property type="project" value="UniProtKB-ARBA"/>
</dbReference>
<evidence type="ECO:0000259" key="1">
    <source>
        <dbReference type="Pfam" id="PF12804"/>
    </source>
</evidence>
<dbReference type="CDD" id="cd04182">
    <property type="entry name" value="GT_2_like_f"/>
    <property type="match status" value="1"/>
</dbReference>